<evidence type="ECO:0000256" key="13">
    <source>
        <dbReference type="PROSITE-ProRule" id="PRU01091"/>
    </source>
</evidence>
<evidence type="ECO:0000256" key="5">
    <source>
        <dbReference type="ARBA" id="ARBA00023015"/>
    </source>
</evidence>
<keyword evidence="2" id="KW-0963">Cytoplasm</keyword>
<protein>
    <recommendedName>
        <fullName evidence="11">Heme response regulator HssR</fullName>
    </recommendedName>
</protein>
<dbReference type="GO" id="GO:0005829">
    <property type="term" value="C:cytosol"/>
    <property type="evidence" value="ECO:0007669"/>
    <property type="project" value="TreeGrafter"/>
</dbReference>
<dbReference type="GO" id="GO:0006355">
    <property type="term" value="P:regulation of DNA-templated transcription"/>
    <property type="evidence" value="ECO:0007669"/>
    <property type="project" value="InterPro"/>
</dbReference>
<evidence type="ECO:0000259" key="14">
    <source>
        <dbReference type="PROSITE" id="PS50110"/>
    </source>
</evidence>
<dbReference type="Proteomes" id="UP000094463">
    <property type="component" value="Chromosome"/>
</dbReference>
<evidence type="ECO:0000256" key="12">
    <source>
        <dbReference type="PROSITE-ProRule" id="PRU00169"/>
    </source>
</evidence>
<keyword evidence="8" id="KW-0010">Activator</keyword>
<dbReference type="GO" id="GO:0000156">
    <property type="term" value="F:phosphorelay response regulator activity"/>
    <property type="evidence" value="ECO:0007669"/>
    <property type="project" value="TreeGrafter"/>
</dbReference>
<evidence type="ECO:0000256" key="2">
    <source>
        <dbReference type="ARBA" id="ARBA00022490"/>
    </source>
</evidence>
<keyword evidence="5" id="KW-0805">Transcription regulation</keyword>
<comment type="subcellular location">
    <subcellularLocation>
        <location evidence="1">Cytoplasm</location>
    </subcellularLocation>
</comment>
<keyword evidence="6" id="KW-0843">Virulence</keyword>
<keyword evidence="17" id="KW-1185">Reference proteome</keyword>
<dbReference type="OrthoDB" id="9790442at2"/>
<dbReference type="RefSeq" id="WP_069366145.1">
    <property type="nucleotide sequence ID" value="NZ_CP012502.1"/>
</dbReference>
<evidence type="ECO:0000256" key="11">
    <source>
        <dbReference type="ARBA" id="ARBA00039976"/>
    </source>
</evidence>
<evidence type="ECO:0000259" key="15">
    <source>
        <dbReference type="PROSITE" id="PS51755"/>
    </source>
</evidence>
<dbReference type="Pfam" id="PF00072">
    <property type="entry name" value="Response_reg"/>
    <property type="match status" value="1"/>
</dbReference>
<dbReference type="InterPro" id="IPR039420">
    <property type="entry name" value="WalR-like"/>
</dbReference>
<gene>
    <name evidence="16" type="primary">srrA-2</name>
    <name evidence="16" type="ORF">BBEV_2923</name>
</gene>
<evidence type="ECO:0000256" key="7">
    <source>
        <dbReference type="ARBA" id="ARBA00023125"/>
    </source>
</evidence>
<dbReference type="Gene3D" id="3.40.50.2300">
    <property type="match status" value="1"/>
</dbReference>
<dbReference type="SMART" id="SM00862">
    <property type="entry name" value="Trans_reg_C"/>
    <property type="match status" value="1"/>
</dbReference>
<feature type="domain" description="Response regulatory" evidence="14">
    <location>
        <begin position="4"/>
        <end position="120"/>
    </location>
</feature>
<dbReference type="InterPro" id="IPR001867">
    <property type="entry name" value="OmpR/PhoB-type_DNA-bd"/>
</dbReference>
<keyword evidence="7 13" id="KW-0238">DNA-binding</keyword>
<dbReference type="CDD" id="cd00383">
    <property type="entry name" value="trans_reg_C"/>
    <property type="match status" value="1"/>
</dbReference>
<dbReference type="SUPFAM" id="SSF46894">
    <property type="entry name" value="C-terminal effector domain of the bipartite response regulators"/>
    <property type="match status" value="1"/>
</dbReference>
<dbReference type="Pfam" id="PF00486">
    <property type="entry name" value="Trans_reg_C"/>
    <property type="match status" value="1"/>
</dbReference>
<dbReference type="PANTHER" id="PTHR48111">
    <property type="entry name" value="REGULATOR OF RPOS"/>
    <property type="match status" value="1"/>
</dbReference>
<dbReference type="PROSITE" id="PS51755">
    <property type="entry name" value="OMPR_PHOB"/>
    <property type="match status" value="1"/>
</dbReference>
<accession>A0A1D7QZ24</accession>
<keyword evidence="4" id="KW-0902">Two-component regulatory system</keyword>
<dbReference type="EMBL" id="CP012502">
    <property type="protein sequence ID" value="AOM84248.1"/>
    <property type="molecule type" value="Genomic_DNA"/>
</dbReference>
<reference evidence="16 17" key="1">
    <citation type="submission" date="2015-08" db="EMBL/GenBank/DDBJ databases">
        <title>The complete genome sequence of Bacillus beveridgei MLTeJB.</title>
        <authorList>
            <person name="Hanson T.E."/>
            <person name="Mesa C."/>
            <person name="Basesman S.M."/>
            <person name="Oremland R.S."/>
        </authorList>
    </citation>
    <scope>NUCLEOTIDE SEQUENCE [LARGE SCALE GENOMIC DNA]</scope>
    <source>
        <strain evidence="16 17">MLTeJB</strain>
    </source>
</reference>
<comment type="function">
    <text evidence="10">Member of the two-component regulatory system HssS/HssR involved in intracellular heme homeostasis and tempering of staphylococcal virulence. Phosphorylated HssR binds to a direct repeat sequence within hrtAB promoter and activates the expression of hrtAB, an efflux pump, in response to extracellular heme, hemin, hemoglobin or blood.</text>
</comment>
<keyword evidence="3 12" id="KW-0597">Phosphoprotein</keyword>
<dbReference type="STRING" id="632773.BBEV_2923"/>
<evidence type="ECO:0000313" key="16">
    <source>
        <dbReference type="EMBL" id="AOM84248.1"/>
    </source>
</evidence>
<organism evidence="16 17">
    <name type="scientific">Salisediminibacterium beveridgei</name>
    <dbReference type="NCBI Taxonomy" id="632773"/>
    <lineage>
        <taxon>Bacteria</taxon>
        <taxon>Bacillati</taxon>
        <taxon>Bacillota</taxon>
        <taxon>Bacilli</taxon>
        <taxon>Bacillales</taxon>
        <taxon>Bacillaceae</taxon>
        <taxon>Salisediminibacterium</taxon>
    </lineage>
</organism>
<feature type="domain" description="OmpR/PhoB-type" evidence="15">
    <location>
        <begin position="130"/>
        <end position="229"/>
    </location>
</feature>
<dbReference type="PANTHER" id="PTHR48111:SF49">
    <property type="entry name" value="HEME RESPONSE REGULATOR HSSR"/>
    <property type="match status" value="1"/>
</dbReference>
<sequence>MERQLLIADANEEMRTFVKNCFSQEAFTIVEAASGSEAMELMLQDNRISLVILDVMMIGAVDLEMLKALFKQNDRAFSVILLSGPDDTARVARGLHLGADDYLVKPFDPAELLTRVDSVLRRLQYPVSADGSFQIQDLVIDPKKYMVTYNDQEILLTSKEYKILYRLASNPGRVYSREEILQLEWGMDFAGDSRSVDTHVKNIRTKLASAGCNRNVIETIWGIGYRISEDQ</sequence>
<dbReference type="Gene3D" id="1.10.10.10">
    <property type="entry name" value="Winged helix-like DNA-binding domain superfamily/Winged helix DNA-binding domain"/>
    <property type="match status" value="1"/>
</dbReference>
<dbReference type="FunFam" id="1.10.10.10:FF:000018">
    <property type="entry name" value="DNA-binding response regulator ResD"/>
    <property type="match status" value="1"/>
</dbReference>
<dbReference type="InterPro" id="IPR016032">
    <property type="entry name" value="Sig_transdc_resp-reg_C-effctor"/>
</dbReference>
<dbReference type="Gene3D" id="6.10.250.690">
    <property type="match status" value="1"/>
</dbReference>
<evidence type="ECO:0000256" key="8">
    <source>
        <dbReference type="ARBA" id="ARBA00023159"/>
    </source>
</evidence>
<evidence type="ECO:0000256" key="10">
    <source>
        <dbReference type="ARBA" id="ARBA00037471"/>
    </source>
</evidence>
<evidence type="ECO:0000256" key="6">
    <source>
        <dbReference type="ARBA" id="ARBA00023026"/>
    </source>
</evidence>
<dbReference type="InterPro" id="IPR036388">
    <property type="entry name" value="WH-like_DNA-bd_sf"/>
</dbReference>
<proteinExistence type="predicted"/>
<dbReference type="SUPFAM" id="SSF52172">
    <property type="entry name" value="CheY-like"/>
    <property type="match status" value="1"/>
</dbReference>
<dbReference type="KEGG" id="bbev:BBEV_2923"/>
<dbReference type="AlphaFoldDB" id="A0A1D7QZ24"/>
<dbReference type="GO" id="GO:0032993">
    <property type="term" value="C:protein-DNA complex"/>
    <property type="evidence" value="ECO:0007669"/>
    <property type="project" value="TreeGrafter"/>
</dbReference>
<dbReference type="InterPro" id="IPR001789">
    <property type="entry name" value="Sig_transdc_resp-reg_receiver"/>
</dbReference>
<name>A0A1D7QZ24_9BACI</name>
<dbReference type="InterPro" id="IPR011006">
    <property type="entry name" value="CheY-like_superfamily"/>
</dbReference>
<keyword evidence="9" id="KW-0804">Transcription</keyword>
<evidence type="ECO:0000256" key="9">
    <source>
        <dbReference type="ARBA" id="ARBA00023163"/>
    </source>
</evidence>
<evidence type="ECO:0000256" key="4">
    <source>
        <dbReference type="ARBA" id="ARBA00023012"/>
    </source>
</evidence>
<dbReference type="PROSITE" id="PS50110">
    <property type="entry name" value="RESPONSE_REGULATORY"/>
    <property type="match status" value="1"/>
</dbReference>
<evidence type="ECO:0000313" key="17">
    <source>
        <dbReference type="Proteomes" id="UP000094463"/>
    </source>
</evidence>
<evidence type="ECO:0000256" key="1">
    <source>
        <dbReference type="ARBA" id="ARBA00004496"/>
    </source>
</evidence>
<dbReference type="GO" id="GO:0000976">
    <property type="term" value="F:transcription cis-regulatory region binding"/>
    <property type="evidence" value="ECO:0007669"/>
    <property type="project" value="TreeGrafter"/>
</dbReference>
<feature type="modified residue" description="4-aspartylphosphate" evidence="12">
    <location>
        <position position="54"/>
    </location>
</feature>
<feature type="DNA-binding region" description="OmpR/PhoB-type" evidence="13">
    <location>
        <begin position="130"/>
        <end position="229"/>
    </location>
</feature>
<dbReference type="SMART" id="SM00448">
    <property type="entry name" value="REC"/>
    <property type="match status" value="1"/>
</dbReference>
<evidence type="ECO:0000256" key="3">
    <source>
        <dbReference type="ARBA" id="ARBA00022553"/>
    </source>
</evidence>